<evidence type="ECO:0000313" key="3">
    <source>
        <dbReference type="EMBL" id="CAG5117918.1"/>
    </source>
</evidence>
<reference evidence="3" key="1">
    <citation type="submission" date="2021-04" db="EMBL/GenBank/DDBJ databases">
        <authorList>
            <consortium name="Molecular Ecology Group"/>
        </authorList>
    </citation>
    <scope>NUCLEOTIDE SEQUENCE</scope>
</reference>
<name>A0A8S3YNB6_9EUPU</name>
<accession>A0A8S3YNB6</accession>
<feature type="compositionally biased region" description="Acidic residues" evidence="2">
    <location>
        <begin position="178"/>
        <end position="188"/>
    </location>
</feature>
<feature type="coiled-coil region" evidence="1">
    <location>
        <begin position="589"/>
        <end position="672"/>
    </location>
</feature>
<sequence length="674" mass="77956">LSDPTPPAPTLLLQKTSKTGPVQEDSEWDSSVVSGAISPRPGILKTGILVKKGDDVWDSTVEMATPRGTHSTYYSEVNVVKTTEVPKSDREIHQQDHVFDDVIPAPLIAAVVEGGMLAPDEEGEDESESDWDSKTDELPPDAGAAHVFTASGSPTSAGRPQPKPKAVDSHLQSHEIQDPDLDSDEDTETMSSWEKERKVSHRIDRLQKEEVDKKAGITRVQREEVERQAEMNRLQREDIQRQAEVDRLHKEERERQAEVDLKFQREKVERQTEIDRLQKAEEERQAEMDRLQREEIERQVEIDRLQREELERKVQLDMIIQRENTLQHEEMERHWTEEIDLHEDIDREWKVDEAEMQERLRSEMDGFFQEPESPTDTVDSVFFQQQELARIDEQFQKERAEREKKEEEVNRYKRVEEEARQFKEKQEENKNYQENLPAMLKSAPPNLPSQTSLPLRTQVGPSMSGVYANVGSSAIQELKQRLQVIPPTPVPAVAPLYSELDDDESLQSDTPGEERPSMPKYYHPANSFYRPHDPLDDDALSYTSTEFEDHMQSTAAYGRERDILTNINISDASSLLKVQEYVRETRSGLEHERNQRVVLENKLRLSNKEKDEIVQKLESLSQQKSTLEQTKLELEAKIRTLEYNVTEEAEKCKNMEILLTKTKEQLARKEAQFS</sequence>
<gene>
    <name evidence="3" type="ORF">CUNI_LOCUS3476</name>
</gene>
<dbReference type="Proteomes" id="UP000678393">
    <property type="component" value="Unassembled WGS sequence"/>
</dbReference>
<keyword evidence="4" id="KW-1185">Reference proteome</keyword>
<feature type="compositionally biased region" description="Acidic residues" evidence="2">
    <location>
        <begin position="119"/>
        <end position="130"/>
    </location>
</feature>
<evidence type="ECO:0000313" key="4">
    <source>
        <dbReference type="Proteomes" id="UP000678393"/>
    </source>
</evidence>
<keyword evidence="1" id="KW-0175">Coiled coil</keyword>
<dbReference type="AlphaFoldDB" id="A0A8S3YNB6"/>
<feature type="coiled-coil region" evidence="1">
    <location>
        <begin position="217"/>
        <end position="313"/>
    </location>
</feature>
<feature type="region of interest" description="Disordered" evidence="2">
    <location>
        <begin position="113"/>
        <end position="202"/>
    </location>
</feature>
<proteinExistence type="predicted"/>
<feature type="non-terminal residue" evidence="3">
    <location>
        <position position="674"/>
    </location>
</feature>
<organism evidence="3 4">
    <name type="scientific">Candidula unifasciata</name>
    <dbReference type="NCBI Taxonomy" id="100452"/>
    <lineage>
        <taxon>Eukaryota</taxon>
        <taxon>Metazoa</taxon>
        <taxon>Spiralia</taxon>
        <taxon>Lophotrochozoa</taxon>
        <taxon>Mollusca</taxon>
        <taxon>Gastropoda</taxon>
        <taxon>Heterobranchia</taxon>
        <taxon>Euthyneura</taxon>
        <taxon>Panpulmonata</taxon>
        <taxon>Eupulmonata</taxon>
        <taxon>Stylommatophora</taxon>
        <taxon>Helicina</taxon>
        <taxon>Helicoidea</taxon>
        <taxon>Geomitridae</taxon>
        <taxon>Candidula</taxon>
    </lineage>
</organism>
<evidence type="ECO:0000256" key="1">
    <source>
        <dbReference type="SAM" id="Coils"/>
    </source>
</evidence>
<evidence type="ECO:0000256" key="2">
    <source>
        <dbReference type="SAM" id="MobiDB-lite"/>
    </source>
</evidence>
<feature type="compositionally biased region" description="Basic and acidic residues" evidence="2">
    <location>
        <begin position="193"/>
        <end position="202"/>
    </location>
</feature>
<feature type="region of interest" description="Disordered" evidence="2">
    <location>
        <begin position="499"/>
        <end position="520"/>
    </location>
</feature>
<dbReference type="OrthoDB" id="366390at2759"/>
<comment type="caution">
    <text evidence="3">The sequence shown here is derived from an EMBL/GenBank/DDBJ whole genome shotgun (WGS) entry which is preliminary data.</text>
</comment>
<feature type="non-terminal residue" evidence="3">
    <location>
        <position position="1"/>
    </location>
</feature>
<feature type="coiled-coil region" evidence="1">
    <location>
        <begin position="388"/>
        <end position="435"/>
    </location>
</feature>
<dbReference type="EMBL" id="CAJHNH020000472">
    <property type="protein sequence ID" value="CAG5117918.1"/>
    <property type="molecule type" value="Genomic_DNA"/>
</dbReference>
<feature type="region of interest" description="Disordered" evidence="2">
    <location>
        <begin position="1"/>
        <end position="38"/>
    </location>
</feature>
<feature type="compositionally biased region" description="Basic and acidic residues" evidence="2">
    <location>
        <begin position="165"/>
        <end position="177"/>
    </location>
</feature>
<protein>
    <submittedName>
        <fullName evidence="3">Uncharacterized protein</fullName>
    </submittedName>
</protein>